<name>A0A560HM32_9PROT</name>
<gene>
    <name evidence="1" type="ORF">FBZ92_13477</name>
</gene>
<protein>
    <submittedName>
        <fullName evidence="1">Uncharacterized protein</fullName>
    </submittedName>
</protein>
<organism evidence="1 2">
    <name type="scientific">Nitrospirillum amazonense</name>
    <dbReference type="NCBI Taxonomy" id="28077"/>
    <lineage>
        <taxon>Bacteria</taxon>
        <taxon>Pseudomonadati</taxon>
        <taxon>Pseudomonadota</taxon>
        <taxon>Alphaproteobacteria</taxon>
        <taxon>Rhodospirillales</taxon>
        <taxon>Azospirillaceae</taxon>
        <taxon>Nitrospirillum</taxon>
    </lineage>
</organism>
<evidence type="ECO:0000313" key="2">
    <source>
        <dbReference type="Proteomes" id="UP000318050"/>
    </source>
</evidence>
<proteinExistence type="predicted"/>
<accession>A0A560HM32</accession>
<dbReference type="EMBL" id="VITT01000034">
    <property type="protein sequence ID" value="TWB47593.1"/>
    <property type="molecule type" value="Genomic_DNA"/>
</dbReference>
<dbReference type="Proteomes" id="UP000318050">
    <property type="component" value="Unassembled WGS sequence"/>
</dbReference>
<evidence type="ECO:0000313" key="1">
    <source>
        <dbReference type="EMBL" id="TWB47593.1"/>
    </source>
</evidence>
<reference evidence="1 2" key="1">
    <citation type="submission" date="2019-06" db="EMBL/GenBank/DDBJ databases">
        <title>Genomic Encyclopedia of Type Strains, Phase IV (KMG-V): Genome sequencing to study the core and pangenomes of soil and plant-associated prokaryotes.</title>
        <authorList>
            <person name="Whitman W."/>
        </authorList>
    </citation>
    <scope>NUCLEOTIDE SEQUENCE [LARGE SCALE GENOMIC DNA]</scope>
    <source>
        <strain evidence="1 2">BR 11140</strain>
    </source>
</reference>
<comment type="caution">
    <text evidence="1">The sequence shown here is derived from an EMBL/GenBank/DDBJ whole genome shotgun (WGS) entry which is preliminary data.</text>
</comment>
<dbReference type="AlphaFoldDB" id="A0A560HM32"/>
<sequence>MRTNTIQAVMSDVPVVVACRLVTPAPPLQASERVFNLMGPPAPPPFALAFPPPPPHDGEQL</sequence>